<dbReference type="CDD" id="cd05787">
    <property type="entry name" value="LbH_eIF2B_epsilon"/>
    <property type="match status" value="1"/>
</dbReference>
<evidence type="ECO:0000256" key="8">
    <source>
        <dbReference type="ARBA" id="ARBA00022917"/>
    </source>
</evidence>
<feature type="region of interest" description="Disordered" evidence="16">
    <location>
        <begin position="1"/>
        <end position="20"/>
    </location>
</feature>
<evidence type="ECO:0000256" key="5">
    <source>
        <dbReference type="ARBA" id="ARBA00018601"/>
    </source>
</evidence>
<dbReference type="Pfam" id="PF04062">
    <property type="entry name" value="P21-Arc"/>
    <property type="match status" value="1"/>
</dbReference>
<evidence type="ECO:0000256" key="6">
    <source>
        <dbReference type="ARBA" id="ARBA00022490"/>
    </source>
</evidence>
<dbReference type="OrthoDB" id="424572at2759"/>
<keyword evidence="9" id="KW-0009">Actin-binding</keyword>
<dbReference type="PROSITE" id="PS51363">
    <property type="entry name" value="W2"/>
    <property type="match status" value="1"/>
</dbReference>
<evidence type="ECO:0000256" key="11">
    <source>
        <dbReference type="ARBA" id="ARBA00030179"/>
    </source>
</evidence>
<dbReference type="InterPro" id="IPR007204">
    <property type="entry name" value="ARPC3"/>
</dbReference>
<dbReference type="Gene3D" id="1.10.1760.10">
    <property type="entry name" value="Actin-related protein 2/3 complex subunit 3"/>
    <property type="match status" value="1"/>
</dbReference>
<feature type="region of interest" description="Disordered" evidence="16">
    <location>
        <begin position="695"/>
        <end position="715"/>
    </location>
</feature>
<dbReference type="AlphaFoldDB" id="U4LMK4"/>
<dbReference type="FunFam" id="3.90.550.10:FF:000066">
    <property type="entry name" value="Translation initiation factor eIF-2B subunit epsilon"/>
    <property type="match status" value="1"/>
</dbReference>
<dbReference type="GO" id="GO:0005851">
    <property type="term" value="C:eukaryotic translation initiation factor 2B complex"/>
    <property type="evidence" value="ECO:0007669"/>
    <property type="project" value="TreeGrafter"/>
</dbReference>
<dbReference type="GO" id="GO:0005885">
    <property type="term" value="C:Arp2/3 protein complex"/>
    <property type="evidence" value="ECO:0007669"/>
    <property type="project" value="InterPro"/>
</dbReference>
<proteinExistence type="inferred from homology"/>
<dbReference type="InterPro" id="IPR029044">
    <property type="entry name" value="Nucleotide-diphossugar_trans"/>
</dbReference>
<evidence type="ECO:0000256" key="14">
    <source>
        <dbReference type="ARBA" id="ARBA00044345"/>
    </source>
</evidence>
<dbReference type="Pfam" id="PF00483">
    <property type="entry name" value="NTP_transferase"/>
    <property type="match status" value="1"/>
</dbReference>
<dbReference type="InterPro" id="IPR003307">
    <property type="entry name" value="W2_domain"/>
</dbReference>
<evidence type="ECO:0000256" key="3">
    <source>
        <dbReference type="ARBA" id="ARBA00007878"/>
    </source>
</evidence>
<evidence type="ECO:0000256" key="16">
    <source>
        <dbReference type="SAM" id="MobiDB-lite"/>
    </source>
</evidence>
<comment type="subunit">
    <text evidence="15">Component of the translation initiation factor 2B (eIF2B) complex which is a heterodecamer of two sets of five different subunits: alpha, beta, gamma, delta and epsilon. Subunits alpha, beta and delta comprise a regulatory subcomplex and subunits epsilon and gamma comprise a catalytic subcomplex. Within the complex, the hexameric regulatory complex resides at the center, with the two heterodimeric catalytic subcomplexes bound on opposite sides.</text>
</comment>
<evidence type="ECO:0000256" key="10">
    <source>
        <dbReference type="ARBA" id="ARBA00023212"/>
    </source>
</evidence>
<evidence type="ECO:0000313" key="18">
    <source>
        <dbReference type="EMBL" id="CCX32797.1"/>
    </source>
</evidence>
<dbReference type="GO" id="GO:0005829">
    <property type="term" value="C:cytosol"/>
    <property type="evidence" value="ECO:0007669"/>
    <property type="project" value="UniProtKB-SubCell"/>
</dbReference>
<dbReference type="InterPro" id="IPR036753">
    <property type="entry name" value="ARPC3_sf"/>
</dbReference>
<comment type="subcellular location">
    <subcellularLocation>
        <location evidence="1">Cytoplasm</location>
        <location evidence="1">Cytoskeleton</location>
    </subcellularLocation>
    <subcellularLocation>
        <location evidence="2">Cytoplasm</location>
        <location evidence="2">Cytosol</location>
    </subcellularLocation>
</comment>
<dbReference type="OMA" id="FVICRSH"/>
<dbReference type="Proteomes" id="UP000018144">
    <property type="component" value="Unassembled WGS sequence"/>
</dbReference>
<dbReference type="PANTHER" id="PTHR45887">
    <property type="entry name" value="TRANSLATION INITIATION FACTOR EIF-2B SUBUNIT EPSILON"/>
    <property type="match status" value="1"/>
</dbReference>
<dbReference type="InterPro" id="IPR035543">
    <property type="entry name" value="eIF-2B_epsilon_N"/>
</dbReference>
<dbReference type="eggNOG" id="KOG1461">
    <property type="taxonomic scope" value="Eukaryota"/>
</dbReference>
<keyword evidence="8" id="KW-0648">Protein biosynthesis</keyword>
<evidence type="ECO:0000256" key="4">
    <source>
        <dbReference type="ARBA" id="ARBA00010856"/>
    </source>
</evidence>
<feature type="region of interest" description="Disordered" evidence="16">
    <location>
        <begin position="491"/>
        <end position="533"/>
    </location>
</feature>
<name>U4LMK4_PYROM</name>
<dbReference type="eggNOG" id="KOG3155">
    <property type="taxonomic scope" value="Eukaryota"/>
</dbReference>
<dbReference type="Gene3D" id="2.160.10.10">
    <property type="entry name" value="Hexapeptide repeat proteins"/>
    <property type="match status" value="1"/>
</dbReference>
<organism evidence="18 19">
    <name type="scientific">Pyronema omphalodes (strain CBS 100304)</name>
    <name type="common">Pyronema confluens</name>
    <dbReference type="NCBI Taxonomy" id="1076935"/>
    <lineage>
        <taxon>Eukaryota</taxon>
        <taxon>Fungi</taxon>
        <taxon>Dikarya</taxon>
        <taxon>Ascomycota</taxon>
        <taxon>Pezizomycotina</taxon>
        <taxon>Pezizomycetes</taxon>
        <taxon>Pezizales</taxon>
        <taxon>Pyronemataceae</taxon>
        <taxon>Pyronema</taxon>
    </lineage>
</organism>
<reference evidence="18 19" key="1">
    <citation type="journal article" date="2013" name="PLoS Genet.">
        <title>The genome and development-dependent transcriptomes of Pyronema confluens: a window into fungal evolution.</title>
        <authorList>
            <person name="Traeger S."/>
            <person name="Altegoer F."/>
            <person name="Freitag M."/>
            <person name="Gabaldon T."/>
            <person name="Kempken F."/>
            <person name="Kumar A."/>
            <person name="Marcet-Houben M."/>
            <person name="Poggeler S."/>
            <person name="Stajich J.E."/>
            <person name="Nowrousian M."/>
        </authorList>
    </citation>
    <scope>NUCLEOTIDE SEQUENCE [LARGE SCALE GENOMIC DNA]</scope>
    <source>
        <strain evidence="19">CBS 100304</strain>
        <tissue evidence="18">Vegetative mycelium</tissue>
    </source>
</reference>
<keyword evidence="10" id="KW-0206">Cytoskeleton</keyword>
<protein>
    <recommendedName>
        <fullName evidence="5">Mannose-1-phosphate guanyltransferase</fullName>
    </recommendedName>
    <alternativeName>
        <fullName evidence="12">GDP-mannose pyrophosphorylase</fullName>
    </alternativeName>
    <alternativeName>
        <fullName evidence="11">GTP-mannose-1-phosphate guanylyltransferase</fullName>
    </alternativeName>
    <alternativeName>
        <fullName evidence="13">Translation initiation factor eIF2B subunit epsilon</fullName>
    </alternativeName>
    <alternativeName>
        <fullName evidence="14">eIF2B GDP-GTP exchange factor subunit epsilon</fullName>
    </alternativeName>
</protein>
<gene>
    <name evidence="18" type="ORF">PCON_13648</name>
</gene>
<dbReference type="GO" id="GO:0034314">
    <property type="term" value="P:Arp2/3 complex-mediated actin nucleation"/>
    <property type="evidence" value="ECO:0007669"/>
    <property type="project" value="InterPro"/>
</dbReference>
<evidence type="ECO:0000256" key="2">
    <source>
        <dbReference type="ARBA" id="ARBA00004514"/>
    </source>
</evidence>
<dbReference type="STRING" id="1076935.U4LMK4"/>
<dbReference type="SUPFAM" id="SSF51161">
    <property type="entry name" value="Trimeric LpxA-like enzymes"/>
    <property type="match status" value="1"/>
</dbReference>
<dbReference type="GO" id="GO:0003743">
    <property type="term" value="F:translation initiation factor activity"/>
    <property type="evidence" value="ECO:0007669"/>
    <property type="project" value="UniProtKB-KW"/>
</dbReference>
<keyword evidence="19" id="KW-1185">Reference proteome</keyword>
<evidence type="ECO:0000256" key="7">
    <source>
        <dbReference type="ARBA" id="ARBA00022540"/>
    </source>
</evidence>
<dbReference type="InterPro" id="IPR044123">
    <property type="entry name" value="W2_eIF2B_epsilon"/>
</dbReference>
<dbReference type="SUPFAM" id="SSF48371">
    <property type="entry name" value="ARM repeat"/>
    <property type="match status" value="1"/>
</dbReference>
<dbReference type="SUPFAM" id="SSF53448">
    <property type="entry name" value="Nucleotide-diphospho-sugar transferases"/>
    <property type="match status" value="1"/>
</dbReference>
<evidence type="ECO:0000259" key="17">
    <source>
        <dbReference type="PROSITE" id="PS51363"/>
    </source>
</evidence>
<dbReference type="Gene3D" id="1.25.40.180">
    <property type="match status" value="1"/>
</dbReference>
<evidence type="ECO:0000313" key="19">
    <source>
        <dbReference type="Proteomes" id="UP000018144"/>
    </source>
</evidence>
<evidence type="ECO:0000256" key="15">
    <source>
        <dbReference type="ARBA" id="ARBA00046432"/>
    </source>
</evidence>
<dbReference type="GO" id="GO:0003779">
    <property type="term" value="F:actin binding"/>
    <property type="evidence" value="ECO:0007669"/>
    <property type="project" value="UniProtKB-KW"/>
</dbReference>
<dbReference type="GO" id="GO:0031369">
    <property type="term" value="F:translation initiation factor binding"/>
    <property type="evidence" value="ECO:0007669"/>
    <property type="project" value="InterPro"/>
</dbReference>
<comment type="similarity">
    <text evidence="4">Belongs to the ARPC3 family.</text>
</comment>
<dbReference type="InterPro" id="IPR016024">
    <property type="entry name" value="ARM-type_fold"/>
</dbReference>
<dbReference type="Gene3D" id="3.90.550.10">
    <property type="entry name" value="Spore Coat Polysaccharide Biosynthesis Protein SpsA, Chain A"/>
    <property type="match status" value="1"/>
</dbReference>
<dbReference type="CDD" id="cd04197">
    <property type="entry name" value="eIF-2B_epsilon_N"/>
    <property type="match status" value="1"/>
</dbReference>
<dbReference type="PANTHER" id="PTHR45887:SF1">
    <property type="entry name" value="TRANSLATION INITIATION FACTOR EIF-2B SUBUNIT EPSILON"/>
    <property type="match status" value="1"/>
</dbReference>
<evidence type="ECO:0000256" key="9">
    <source>
        <dbReference type="ARBA" id="ARBA00023203"/>
    </source>
</evidence>
<dbReference type="GO" id="GO:0030833">
    <property type="term" value="P:regulation of actin filament polymerization"/>
    <property type="evidence" value="ECO:0007669"/>
    <property type="project" value="InterPro"/>
</dbReference>
<dbReference type="InterPro" id="IPR011004">
    <property type="entry name" value="Trimer_LpxA-like_sf"/>
</dbReference>
<feature type="domain" description="W2" evidence="17">
    <location>
        <begin position="530"/>
        <end position="702"/>
    </location>
</feature>
<evidence type="ECO:0000256" key="13">
    <source>
        <dbReference type="ARBA" id="ARBA00044144"/>
    </source>
</evidence>
<dbReference type="EMBL" id="HF935907">
    <property type="protein sequence ID" value="CCX32797.1"/>
    <property type="molecule type" value="Genomic_DNA"/>
</dbReference>
<sequence length="902" mass="101126">MSSKNKKQAAASGKKKGDEQRENSILQAVVLTDSYQTRFRPLTLEEPRCLLPLANVPLIEYTLEWLAFAGVKDVFIFASTHSDKIEEYIRSSKWNKPSSPFDKCQIVMSPSSFSVGDAMRELDGKGMITTDFLLINGDFVSTLPLEDVLRVHRNRRAKDKNAIMTMILRKASSSYSKKPWGERGLFVLDESTDRCIHYEEMRPSKKKAPIPVKLRKEHPTMRIRADLIDCQVDICSPDVPALFTENFDYQHIRRDFLHGILVDFDLYGKTIHTHIVTDGYAARVRSLQTYDSVSKDIIGRRTFPFVPDSNLGTDQNYTVNGHNIYQEEDVILARDSKVGRNTILGRGVNIGEGSSVGNSIIGNGCKIGKNVELDGAYIWENVVIGDGCKIQKSIVASNSVLGNNCLINGAVVSYGVKVEDGTKFEPGQMITSYTLKQASSEVSVADDERAAVPGIDYEDSEDDYTEDEKININRDGLAYSREDEEAYLSSSSIDLIDNLPGEDSDSDSDDEGHIKRTAKTGRSDSTTSFEDADEAWHREAYTSLLGAMENDHPAEVANLELNGLRMTANANFHQVRRAVSAALVARIDQVATKTGVAIGKVVTQTLERWETTIRRCVFERKDEVDFLLLSQRECLHKPAGPNILSAMAQVLNNTMELISEEAINDWWVDVRSSEDEKMAAVRKPTEAFIQWLADAETESESEGDDEDEEEESDDDYNAAAYHSRFLETECQSIGNFATLPFRQTKDAQLMTSHVDPDSPDYDILDDILDSFRANIMFRNFKIDGNADCTLIYGILWISECLRMLQPEKPQDPLPTLNQALVKLRSSAHENIVLPGDAKFPLNQYFQSPGSAADQLRTYITQMRMELAGRLVARLYADGTGKPSKWWLAFSKRKFMSVSLSAF</sequence>
<keyword evidence="6" id="KW-0963">Cytoplasm</keyword>
<dbReference type="SUPFAM" id="SSF69060">
    <property type="entry name" value="Arp2/3 complex 21 kDa subunit ARPC3"/>
    <property type="match status" value="1"/>
</dbReference>
<dbReference type="InterPro" id="IPR005835">
    <property type="entry name" value="NTP_transferase_dom"/>
</dbReference>
<dbReference type="CDD" id="cd11558">
    <property type="entry name" value="W2_eIF2B_epsilon"/>
    <property type="match status" value="1"/>
</dbReference>
<dbReference type="InterPro" id="IPR051956">
    <property type="entry name" value="eIF2B_epsilon"/>
</dbReference>
<comment type="similarity">
    <text evidence="3">Belongs to the eIF-2B gamma/epsilon subunits family.</text>
</comment>
<dbReference type="Pfam" id="PF02020">
    <property type="entry name" value="W2"/>
    <property type="match status" value="1"/>
</dbReference>
<dbReference type="Pfam" id="PF25084">
    <property type="entry name" value="LbH_EIF2B"/>
    <property type="match status" value="1"/>
</dbReference>
<keyword evidence="7 18" id="KW-0396">Initiation factor</keyword>
<evidence type="ECO:0000256" key="1">
    <source>
        <dbReference type="ARBA" id="ARBA00004245"/>
    </source>
</evidence>
<dbReference type="GO" id="GO:0005085">
    <property type="term" value="F:guanyl-nucleotide exchange factor activity"/>
    <property type="evidence" value="ECO:0007669"/>
    <property type="project" value="InterPro"/>
</dbReference>
<accession>U4LMK4</accession>
<evidence type="ECO:0000256" key="12">
    <source>
        <dbReference type="ARBA" id="ARBA00031190"/>
    </source>
</evidence>
<feature type="region of interest" description="Disordered" evidence="16">
    <location>
        <begin position="445"/>
        <end position="464"/>
    </location>
</feature>
<feature type="compositionally biased region" description="Acidic residues" evidence="16">
    <location>
        <begin position="500"/>
        <end position="510"/>
    </location>
</feature>
<dbReference type="InterPro" id="IPR056764">
    <property type="entry name" value="LbH_EIF2B3/5"/>
</dbReference>